<dbReference type="Proteomes" id="UP001203338">
    <property type="component" value="Unassembled WGS sequence"/>
</dbReference>
<reference evidence="1 2" key="1">
    <citation type="submission" date="2022-05" db="EMBL/GenBank/DDBJ databases">
        <authorList>
            <person name="Park J.-S."/>
        </authorList>
    </citation>
    <scope>NUCLEOTIDE SEQUENCE [LARGE SCALE GENOMIC DNA]</scope>
    <source>
        <strain evidence="1 2">2012CJ34-2</strain>
    </source>
</reference>
<feature type="non-terminal residue" evidence="1">
    <location>
        <position position="1"/>
    </location>
</feature>
<gene>
    <name evidence="1" type="ORF">M3P05_20465</name>
</gene>
<evidence type="ECO:0000313" key="2">
    <source>
        <dbReference type="Proteomes" id="UP001203338"/>
    </source>
</evidence>
<evidence type="ECO:0000313" key="1">
    <source>
        <dbReference type="EMBL" id="MCL6272293.1"/>
    </source>
</evidence>
<protein>
    <submittedName>
        <fullName evidence="1">Uncharacterized protein</fullName>
    </submittedName>
</protein>
<keyword evidence="2" id="KW-1185">Reference proteome</keyword>
<proteinExistence type="predicted"/>
<dbReference type="EMBL" id="JAMFLX010000104">
    <property type="protein sequence ID" value="MCL6272293.1"/>
    <property type="molecule type" value="Genomic_DNA"/>
</dbReference>
<organism evidence="1 2">
    <name type="scientific">Parendozoicomonas callyspongiae</name>
    <dbReference type="NCBI Taxonomy" id="2942213"/>
    <lineage>
        <taxon>Bacteria</taxon>
        <taxon>Pseudomonadati</taxon>
        <taxon>Pseudomonadota</taxon>
        <taxon>Gammaproteobacteria</taxon>
        <taxon>Oceanospirillales</taxon>
        <taxon>Endozoicomonadaceae</taxon>
        <taxon>Parendozoicomonas</taxon>
    </lineage>
</organism>
<dbReference type="RefSeq" id="WP_249701989.1">
    <property type="nucleotide sequence ID" value="NZ_JAMFLX010000104.1"/>
</dbReference>
<accession>A0ABT0PPC6</accession>
<comment type="caution">
    <text evidence="1">The sequence shown here is derived from an EMBL/GenBank/DDBJ whole genome shotgun (WGS) entry which is preliminary data.</text>
</comment>
<name>A0ABT0PPC6_9GAMM</name>
<sequence length="167" mass="19579">VMCFPGINNVPTIQEIKCEAIIFRELIDKCDKEKTELIRSDFPVMSCKLSSMLLAFHFLKIWPDIKIIGISAAAKYYRNITHYWLEIDDLVIDITGDQYNILEDCHLNKSIISQRPFQKVHIANKNTSYLYKIFKVRESEIFVFGFPEIGDDFIEQMKLSHIQLLEQ</sequence>